<dbReference type="Proteomes" id="UP001201812">
    <property type="component" value="Unassembled WGS sequence"/>
</dbReference>
<organism evidence="1 2">
    <name type="scientific">Ditylenchus destructor</name>
    <dbReference type="NCBI Taxonomy" id="166010"/>
    <lineage>
        <taxon>Eukaryota</taxon>
        <taxon>Metazoa</taxon>
        <taxon>Ecdysozoa</taxon>
        <taxon>Nematoda</taxon>
        <taxon>Chromadorea</taxon>
        <taxon>Rhabditida</taxon>
        <taxon>Tylenchina</taxon>
        <taxon>Tylenchomorpha</taxon>
        <taxon>Sphaerularioidea</taxon>
        <taxon>Anguinidae</taxon>
        <taxon>Anguininae</taxon>
        <taxon>Ditylenchus</taxon>
    </lineage>
</organism>
<protein>
    <submittedName>
        <fullName evidence="1">Uncharacterized protein</fullName>
    </submittedName>
</protein>
<accession>A0AAD4R672</accession>
<dbReference type="EMBL" id="JAKKPZ010000002">
    <property type="protein sequence ID" value="KAI1725911.1"/>
    <property type="molecule type" value="Genomic_DNA"/>
</dbReference>
<evidence type="ECO:0000313" key="1">
    <source>
        <dbReference type="EMBL" id="KAI1725911.1"/>
    </source>
</evidence>
<dbReference type="AlphaFoldDB" id="A0AAD4R672"/>
<keyword evidence="2" id="KW-1185">Reference proteome</keyword>
<reference evidence="1" key="1">
    <citation type="submission" date="2022-01" db="EMBL/GenBank/DDBJ databases">
        <title>Genome Sequence Resource for Two Populations of Ditylenchus destructor, the Migratory Endoparasitic Phytonematode.</title>
        <authorList>
            <person name="Zhang H."/>
            <person name="Lin R."/>
            <person name="Xie B."/>
        </authorList>
    </citation>
    <scope>NUCLEOTIDE SEQUENCE</scope>
    <source>
        <strain evidence="1">BazhouSP</strain>
    </source>
</reference>
<evidence type="ECO:0000313" key="2">
    <source>
        <dbReference type="Proteomes" id="UP001201812"/>
    </source>
</evidence>
<name>A0AAD4R672_9BILA</name>
<proteinExistence type="predicted"/>
<gene>
    <name evidence="1" type="ORF">DdX_02598</name>
</gene>
<sequence length="95" mass="10379">MWSRKRATFYAPTVSGRVMHQSTALSEPSKMSHYPARNEQSVESFRFANPENSGFLARTSGEGRCASLLLFLKPVNSVSRGSAYLAAHSAAKGQI</sequence>
<comment type="caution">
    <text evidence="1">The sequence shown here is derived from an EMBL/GenBank/DDBJ whole genome shotgun (WGS) entry which is preliminary data.</text>
</comment>